<reference evidence="1" key="1">
    <citation type="submission" date="2018-08" db="EMBL/GenBank/DDBJ databases">
        <authorList>
            <person name="Rossello M."/>
        </authorList>
    </citation>
    <scope>NUCLEOTIDE SEQUENCE [LARGE SCALE GENOMIC DNA]</scope>
    <source>
        <strain evidence="1">cv. Chinese Spring</strain>
    </source>
</reference>
<dbReference type="AlphaFoldDB" id="A0A3B6FKY3"/>
<name>A0A3B6FKY3_WHEAT</name>
<organism evidence="1">
    <name type="scientific">Triticum aestivum</name>
    <name type="common">Wheat</name>
    <dbReference type="NCBI Taxonomy" id="4565"/>
    <lineage>
        <taxon>Eukaryota</taxon>
        <taxon>Viridiplantae</taxon>
        <taxon>Streptophyta</taxon>
        <taxon>Embryophyta</taxon>
        <taxon>Tracheophyta</taxon>
        <taxon>Spermatophyta</taxon>
        <taxon>Magnoliopsida</taxon>
        <taxon>Liliopsida</taxon>
        <taxon>Poales</taxon>
        <taxon>Poaceae</taxon>
        <taxon>BOP clade</taxon>
        <taxon>Pooideae</taxon>
        <taxon>Triticodae</taxon>
        <taxon>Triticeae</taxon>
        <taxon>Triticinae</taxon>
        <taxon>Triticum</taxon>
    </lineage>
</organism>
<dbReference type="Gramene" id="TraesRN3B0100227600.1">
    <property type="protein sequence ID" value="TraesRN3B0100227600.1"/>
    <property type="gene ID" value="TraesRN3B0100227600"/>
</dbReference>
<dbReference type="Gramene" id="TraesCS3B03G0231700.1">
    <property type="protein sequence ID" value="TraesCS3B03G0231700.1.CDS"/>
    <property type="gene ID" value="TraesCS3B03G0231700"/>
</dbReference>
<dbReference type="STRING" id="4565.A0A3B6FKY3"/>
<dbReference type="EnsemblPlants" id="TraesCS3B02G101000.1">
    <property type="protein sequence ID" value="TraesCS3B02G101000.1"/>
    <property type="gene ID" value="TraesCS3B02G101000"/>
</dbReference>
<protein>
    <submittedName>
        <fullName evidence="1">Uncharacterized protein</fullName>
    </submittedName>
</protein>
<dbReference type="Proteomes" id="UP000019116">
    <property type="component" value="Chromosome 3B"/>
</dbReference>
<dbReference type="Gramene" id="TraesCAD_scaffold_005656_01G000200.1">
    <property type="protein sequence ID" value="TraesCAD_scaffold_005656_01G000200.1"/>
    <property type="gene ID" value="TraesCAD_scaffold_005656_01G000200"/>
</dbReference>
<evidence type="ECO:0000313" key="2">
    <source>
        <dbReference type="Proteomes" id="UP000019116"/>
    </source>
</evidence>
<keyword evidence="2" id="KW-1185">Reference proteome</keyword>
<evidence type="ECO:0000313" key="1">
    <source>
        <dbReference type="EnsemblPlants" id="TraesCS3B02G101000.1"/>
    </source>
</evidence>
<dbReference type="Gramene" id="TraesCS3B02G101000.1">
    <property type="protein sequence ID" value="TraesCS3B02G101000.1"/>
    <property type="gene ID" value="TraesCS3B02G101000"/>
</dbReference>
<sequence>MMHLRPACLFVPPSLFYSEVRTNKSTTKTWALGSIICSRRGRCDICINSSKGCCLYCVDNVLVTLPIIRFPPIDDFKLLKESMAYKDMRASKFDPAEERYLELHFIAKPVGNM</sequence>
<accession>A0A3B6FKY3</accession>
<reference evidence="1" key="2">
    <citation type="submission" date="2018-10" db="UniProtKB">
        <authorList>
            <consortium name="EnsemblPlants"/>
        </authorList>
    </citation>
    <scope>IDENTIFICATION</scope>
</reference>
<proteinExistence type="predicted"/>